<dbReference type="Pfam" id="PF09922">
    <property type="entry name" value="LiaF-like_C"/>
    <property type="match status" value="1"/>
</dbReference>
<evidence type="ECO:0000259" key="1">
    <source>
        <dbReference type="Pfam" id="PF09922"/>
    </source>
</evidence>
<proteinExistence type="predicted"/>
<protein>
    <submittedName>
        <fullName evidence="2">LiaF-related protein</fullName>
    </submittedName>
</protein>
<evidence type="ECO:0000313" key="3">
    <source>
        <dbReference type="Proteomes" id="UP001249020"/>
    </source>
</evidence>
<gene>
    <name evidence="2" type="ORF">RM544_08420</name>
</gene>
<dbReference type="AlphaFoldDB" id="A0AAW8R2L0"/>
<keyword evidence="3" id="KW-1185">Reference proteome</keyword>
<dbReference type="Proteomes" id="UP001249020">
    <property type="component" value="Unassembled WGS sequence"/>
</dbReference>
<reference evidence="2 3" key="1">
    <citation type="submission" date="2023-09" db="EMBL/GenBank/DDBJ databases">
        <authorList>
            <person name="Rey-Velasco X."/>
        </authorList>
    </citation>
    <scope>NUCLEOTIDE SEQUENCE [LARGE SCALE GENOMIC DNA]</scope>
    <source>
        <strain evidence="2 3">W409</strain>
    </source>
</reference>
<dbReference type="PANTHER" id="PTHR40763">
    <property type="entry name" value="MEMBRANE PROTEIN-RELATED"/>
    <property type="match status" value="1"/>
</dbReference>
<comment type="caution">
    <text evidence="2">The sequence shown here is derived from an EMBL/GenBank/DDBJ whole genome shotgun (WGS) entry which is preliminary data.</text>
</comment>
<evidence type="ECO:0000313" key="2">
    <source>
        <dbReference type="EMBL" id="MDT0582562.1"/>
    </source>
</evidence>
<organism evidence="2 3">
    <name type="scientific">Brumicola blandensis</name>
    <dbReference type="NCBI Taxonomy" id="3075611"/>
    <lineage>
        <taxon>Bacteria</taxon>
        <taxon>Pseudomonadati</taxon>
        <taxon>Pseudomonadota</taxon>
        <taxon>Gammaproteobacteria</taxon>
        <taxon>Alteromonadales</taxon>
        <taxon>Alteromonadaceae</taxon>
        <taxon>Brumicola</taxon>
    </lineage>
</organism>
<dbReference type="PANTHER" id="PTHR40763:SF5">
    <property type="entry name" value="MEMBRANE PROTEIN"/>
    <property type="match status" value="1"/>
</dbReference>
<dbReference type="EMBL" id="JAVRIE010000002">
    <property type="protein sequence ID" value="MDT0582562.1"/>
    <property type="molecule type" value="Genomic_DNA"/>
</dbReference>
<feature type="domain" description="Cell wall-active antibiotics response LiaF-like C-terminal" evidence="1">
    <location>
        <begin position="106"/>
        <end position="164"/>
    </location>
</feature>
<sequence>MPVILEDRPIEQVKEEVIDILVHNYSHAIISNEAFERRLDNVISATTNQQMMDQIADLDGRPDPDLQKQKEEHFSVNYANEPTEDTETLVNVLGSSDRTGQWTAPKEIRVYTFLGGAKIDFTDARFSSPNTVVKIFSVLGGDNIYVPENVNVVSKAVCVLGSSENAAPSIASRQAPTITIEGVMILSSLEIKVKTKIKEKLMAFANEMKAMFTGDSIR</sequence>
<name>A0AAW8R2L0_9ALTE</name>
<accession>A0AAW8R2L0</accession>
<dbReference type="RefSeq" id="WP_311361316.1">
    <property type="nucleotide sequence ID" value="NZ_JAVRIE010000002.1"/>
</dbReference>
<dbReference type="InterPro" id="IPR024425">
    <property type="entry name" value="LiaF-like_C"/>
</dbReference>